<dbReference type="EMBL" id="JXRP01000013">
    <property type="protein sequence ID" value="KIL48142.1"/>
    <property type="molecule type" value="Genomic_DNA"/>
</dbReference>
<evidence type="ECO:0000313" key="1">
    <source>
        <dbReference type="EMBL" id="KIL48142.1"/>
    </source>
</evidence>
<evidence type="ECO:0000313" key="2">
    <source>
        <dbReference type="Proteomes" id="UP000031938"/>
    </source>
</evidence>
<sequence>MADASLNSNKINAIHFPLHCLKEVALLKENYIMALSAPLDVLN</sequence>
<gene>
    <name evidence="1" type="ORF">KP78_15890</name>
</gene>
<organism evidence="1 2">
    <name type="scientific">Jeotgalibacillus soli</name>
    <dbReference type="NCBI Taxonomy" id="889306"/>
    <lineage>
        <taxon>Bacteria</taxon>
        <taxon>Bacillati</taxon>
        <taxon>Bacillota</taxon>
        <taxon>Bacilli</taxon>
        <taxon>Bacillales</taxon>
        <taxon>Caryophanaceae</taxon>
        <taxon>Jeotgalibacillus</taxon>
    </lineage>
</organism>
<dbReference type="Proteomes" id="UP000031938">
    <property type="component" value="Unassembled WGS sequence"/>
</dbReference>
<accession>A0A0C2VGZ1</accession>
<name>A0A0C2VGZ1_9BACL</name>
<proteinExistence type="predicted"/>
<dbReference type="AlphaFoldDB" id="A0A0C2VGZ1"/>
<protein>
    <submittedName>
        <fullName evidence="1">Uncharacterized protein</fullName>
    </submittedName>
</protein>
<reference evidence="1 2" key="1">
    <citation type="submission" date="2015-01" db="EMBL/GenBank/DDBJ databases">
        <title>Genome sequencing of Jeotgalibacillus soli.</title>
        <authorList>
            <person name="Goh K.M."/>
            <person name="Chan K.-G."/>
            <person name="Yaakop A.S."/>
            <person name="Ee R."/>
            <person name="Gan H.M."/>
            <person name="Chan C.S."/>
        </authorList>
    </citation>
    <scope>NUCLEOTIDE SEQUENCE [LARGE SCALE GENOMIC DNA]</scope>
    <source>
        <strain evidence="1 2">P9</strain>
    </source>
</reference>
<dbReference type="PATRIC" id="fig|889306.3.peg.1595"/>
<keyword evidence="2" id="KW-1185">Reference proteome</keyword>
<comment type="caution">
    <text evidence="1">The sequence shown here is derived from an EMBL/GenBank/DDBJ whole genome shotgun (WGS) entry which is preliminary data.</text>
</comment>